<dbReference type="EMBL" id="QZWG01000012">
    <property type="protein sequence ID" value="RZB76777.1"/>
    <property type="molecule type" value="Genomic_DNA"/>
</dbReference>
<dbReference type="Proteomes" id="UP000289340">
    <property type="component" value="Chromosome 12"/>
</dbReference>
<keyword evidence="3" id="KW-1185">Reference proteome</keyword>
<feature type="region of interest" description="Disordered" evidence="1">
    <location>
        <begin position="47"/>
        <end position="76"/>
    </location>
</feature>
<accession>A0A445HSX4</accession>
<dbReference type="Pfam" id="PF12609">
    <property type="entry name" value="DUF3774"/>
    <property type="match status" value="1"/>
</dbReference>
<sequence length="161" mass="17583">MCRGTFVVATTVGVVEALKDQGYCKMNSTMMKLVAQHAKNHIGSVTEAKKLASPSPSPSTSSSSVTSNNLRDDEKRRMAEESLRTVMYLSTWVGWTKSVENVHDETIWLCHSDDLVLERTNTSHGLGFVSVAATPSVSSPPPPPSTTLFVSSMSIPIPQWW</sequence>
<protein>
    <submittedName>
        <fullName evidence="2">Uncharacterized protein</fullName>
    </submittedName>
</protein>
<evidence type="ECO:0000313" key="2">
    <source>
        <dbReference type="EMBL" id="RZB76777.1"/>
    </source>
</evidence>
<evidence type="ECO:0000313" key="3">
    <source>
        <dbReference type="Proteomes" id="UP000289340"/>
    </source>
</evidence>
<dbReference type="AlphaFoldDB" id="A0A445HSX4"/>
<comment type="caution">
    <text evidence="2">The sequence shown here is derived from an EMBL/GenBank/DDBJ whole genome shotgun (WGS) entry which is preliminary data.</text>
</comment>
<dbReference type="InterPro" id="IPR022251">
    <property type="entry name" value="DUF3774_wound-induced"/>
</dbReference>
<reference evidence="2 3" key="1">
    <citation type="submission" date="2018-09" db="EMBL/GenBank/DDBJ databases">
        <title>A high-quality reference genome of wild soybean provides a powerful tool to mine soybean genomes.</title>
        <authorList>
            <person name="Xie M."/>
            <person name="Chung C.Y.L."/>
            <person name="Li M.-W."/>
            <person name="Wong F.-L."/>
            <person name="Chan T.-F."/>
            <person name="Lam H.-M."/>
        </authorList>
    </citation>
    <scope>NUCLEOTIDE SEQUENCE [LARGE SCALE GENOMIC DNA]</scope>
    <source>
        <strain evidence="3">cv. W05</strain>
        <tissue evidence="2">Hypocotyl of etiolated seedlings</tissue>
    </source>
</reference>
<dbReference type="PANTHER" id="PTHR33090">
    <property type="entry name" value="DUF3774 DOMAIN PROTEIN-RELATED"/>
    <property type="match status" value="1"/>
</dbReference>
<name>A0A445HSX4_GLYSO</name>
<proteinExistence type="predicted"/>
<evidence type="ECO:0000256" key="1">
    <source>
        <dbReference type="SAM" id="MobiDB-lite"/>
    </source>
</evidence>
<feature type="compositionally biased region" description="Low complexity" evidence="1">
    <location>
        <begin position="58"/>
        <end position="67"/>
    </location>
</feature>
<gene>
    <name evidence="2" type="ORF">D0Y65_034955</name>
</gene>
<organism evidence="2 3">
    <name type="scientific">Glycine soja</name>
    <name type="common">Wild soybean</name>
    <dbReference type="NCBI Taxonomy" id="3848"/>
    <lineage>
        <taxon>Eukaryota</taxon>
        <taxon>Viridiplantae</taxon>
        <taxon>Streptophyta</taxon>
        <taxon>Embryophyta</taxon>
        <taxon>Tracheophyta</taxon>
        <taxon>Spermatophyta</taxon>
        <taxon>Magnoliopsida</taxon>
        <taxon>eudicotyledons</taxon>
        <taxon>Gunneridae</taxon>
        <taxon>Pentapetalae</taxon>
        <taxon>rosids</taxon>
        <taxon>fabids</taxon>
        <taxon>Fabales</taxon>
        <taxon>Fabaceae</taxon>
        <taxon>Papilionoideae</taxon>
        <taxon>50 kb inversion clade</taxon>
        <taxon>NPAAA clade</taxon>
        <taxon>indigoferoid/millettioid clade</taxon>
        <taxon>Phaseoleae</taxon>
        <taxon>Glycine</taxon>
        <taxon>Glycine subgen. Soja</taxon>
    </lineage>
</organism>